<dbReference type="Proteomes" id="UP000299102">
    <property type="component" value="Unassembled WGS sequence"/>
</dbReference>
<feature type="compositionally biased region" description="Polar residues" evidence="1">
    <location>
        <begin position="38"/>
        <end position="48"/>
    </location>
</feature>
<evidence type="ECO:0000313" key="3">
    <source>
        <dbReference type="Proteomes" id="UP000299102"/>
    </source>
</evidence>
<sequence>MHPCISGGTGKSRKKFARGKEPAGSKYISSKKEETKSADTSQNCTNKNPKMGGRITGSSSSKATTKPLSERVLEVHSAYLSNRKSPQSHVRGDFKDVSQ</sequence>
<evidence type="ECO:0000313" key="2">
    <source>
        <dbReference type="EMBL" id="GBP28080.1"/>
    </source>
</evidence>
<gene>
    <name evidence="2" type="ORF">EVAR_21200_1</name>
</gene>
<feature type="region of interest" description="Disordered" evidence="1">
    <location>
        <begin position="1"/>
        <end position="99"/>
    </location>
</feature>
<reference evidence="2 3" key="1">
    <citation type="journal article" date="2019" name="Commun. Biol.">
        <title>The bagworm genome reveals a unique fibroin gene that provides high tensile strength.</title>
        <authorList>
            <person name="Kono N."/>
            <person name="Nakamura H."/>
            <person name="Ohtoshi R."/>
            <person name="Tomita M."/>
            <person name="Numata K."/>
            <person name="Arakawa K."/>
        </authorList>
    </citation>
    <scope>NUCLEOTIDE SEQUENCE [LARGE SCALE GENOMIC DNA]</scope>
</reference>
<feature type="compositionally biased region" description="Basic and acidic residues" evidence="1">
    <location>
        <begin position="90"/>
        <end position="99"/>
    </location>
</feature>
<comment type="caution">
    <text evidence="2">The sequence shown here is derived from an EMBL/GenBank/DDBJ whole genome shotgun (WGS) entry which is preliminary data.</text>
</comment>
<feature type="compositionally biased region" description="Polar residues" evidence="1">
    <location>
        <begin position="56"/>
        <end position="67"/>
    </location>
</feature>
<dbReference type="EMBL" id="BGZK01000202">
    <property type="protein sequence ID" value="GBP28080.1"/>
    <property type="molecule type" value="Genomic_DNA"/>
</dbReference>
<organism evidence="2 3">
    <name type="scientific">Eumeta variegata</name>
    <name type="common">Bagworm moth</name>
    <name type="synonym">Eumeta japonica</name>
    <dbReference type="NCBI Taxonomy" id="151549"/>
    <lineage>
        <taxon>Eukaryota</taxon>
        <taxon>Metazoa</taxon>
        <taxon>Ecdysozoa</taxon>
        <taxon>Arthropoda</taxon>
        <taxon>Hexapoda</taxon>
        <taxon>Insecta</taxon>
        <taxon>Pterygota</taxon>
        <taxon>Neoptera</taxon>
        <taxon>Endopterygota</taxon>
        <taxon>Lepidoptera</taxon>
        <taxon>Glossata</taxon>
        <taxon>Ditrysia</taxon>
        <taxon>Tineoidea</taxon>
        <taxon>Psychidae</taxon>
        <taxon>Oiketicinae</taxon>
        <taxon>Eumeta</taxon>
    </lineage>
</organism>
<proteinExistence type="predicted"/>
<feature type="compositionally biased region" description="Polar residues" evidence="1">
    <location>
        <begin position="79"/>
        <end position="88"/>
    </location>
</feature>
<protein>
    <submittedName>
        <fullName evidence="2">Uncharacterized protein</fullName>
    </submittedName>
</protein>
<dbReference type="AlphaFoldDB" id="A0A4C1UPD6"/>
<accession>A0A4C1UPD6</accession>
<evidence type="ECO:0000256" key="1">
    <source>
        <dbReference type="SAM" id="MobiDB-lite"/>
    </source>
</evidence>
<name>A0A4C1UPD6_EUMVA</name>
<keyword evidence="3" id="KW-1185">Reference proteome</keyword>